<dbReference type="Proteomes" id="UP000054826">
    <property type="component" value="Unassembled WGS sequence"/>
</dbReference>
<keyword evidence="1" id="KW-0472">Membrane</keyword>
<evidence type="ECO:0000256" key="1">
    <source>
        <dbReference type="SAM" id="Phobius"/>
    </source>
</evidence>
<keyword evidence="1" id="KW-1133">Transmembrane helix</keyword>
<reference evidence="2 3" key="1">
    <citation type="submission" date="2015-01" db="EMBL/GenBank/DDBJ databases">
        <title>Evolution of Trichinella species and genotypes.</title>
        <authorList>
            <person name="Korhonen P.K."/>
            <person name="Edoardo P."/>
            <person name="Giuseppe L.R."/>
            <person name="Gasser R.B."/>
        </authorList>
    </citation>
    <scope>NUCLEOTIDE SEQUENCE [LARGE SCALE GENOMIC DNA]</scope>
    <source>
        <strain evidence="2">ISS176</strain>
    </source>
</reference>
<evidence type="ECO:0000313" key="3">
    <source>
        <dbReference type="Proteomes" id="UP000054826"/>
    </source>
</evidence>
<evidence type="ECO:0000313" key="2">
    <source>
        <dbReference type="EMBL" id="KRZ42307.1"/>
    </source>
</evidence>
<accession>A0A0V1K4Z2</accession>
<proteinExistence type="predicted"/>
<sequence length="123" mass="14190">MTNERFDPTSYRDLLNLSSFFSMCIYGSLRVYVFYPKPRLTELGPTGNRIYLLSSFVLLRVVRDLFRVSKRTSAANESYNELKERFPTLPLATKVKQTSAPLLIITHVYGDRYLHNAALETGF</sequence>
<protein>
    <submittedName>
        <fullName evidence="2">Uncharacterized protein</fullName>
    </submittedName>
</protein>
<dbReference type="EMBL" id="JYDV01000015">
    <property type="protein sequence ID" value="KRZ42307.1"/>
    <property type="molecule type" value="Genomic_DNA"/>
</dbReference>
<comment type="caution">
    <text evidence="2">The sequence shown here is derived from an EMBL/GenBank/DDBJ whole genome shotgun (WGS) entry which is preliminary data.</text>
</comment>
<dbReference type="AlphaFoldDB" id="A0A0V1K4Z2"/>
<keyword evidence="1" id="KW-0812">Transmembrane</keyword>
<feature type="transmembrane region" description="Helical" evidence="1">
    <location>
        <begin position="14"/>
        <end position="35"/>
    </location>
</feature>
<organism evidence="2 3">
    <name type="scientific">Trichinella pseudospiralis</name>
    <name type="common">Parasitic roundworm</name>
    <dbReference type="NCBI Taxonomy" id="6337"/>
    <lineage>
        <taxon>Eukaryota</taxon>
        <taxon>Metazoa</taxon>
        <taxon>Ecdysozoa</taxon>
        <taxon>Nematoda</taxon>
        <taxon>Enoplea</taxon>
        <taxon>Dorylaimia</taxon>
        <taxon>Trichinellida</taxon>
        <taxon>Trichinellidae</taxon>
        <taxon>Trichinella</taxon>
    </lineage>
</organism>
<gene>
    <name evidence="2" type="ORF">T4C_599</name>
</gene>
<name>A0A0V1K4Z2_TRIPS</name>